<dbReference type="Pfam" id="PF14011">
    <property type="entry name" value="ESX-1_EspG"/>
    <property type="match status" value="1"/>
</dbReference>
<gene>
    <name evidence="5" type="ORF">KO481_05310</name>
</gene>
<evidence type="ECO:0000313" key="6">
    <source>
        <dbReference type="Proteomes" id="UP000733379"/>
    </source>
</evidence>
<accession>A0ABS6AUL3</accession>
<organism evidence="5 6">
    <name type="scientific">Nocardia albiluteola</name>
    <dbReference type="NCBI Taxonomy" id="2842303"/>
    <lineage>
        <taxon>Bacteria</taxon>
        <taxon>Bacillati</taxon>
        <taxon>Actinomycetota</taxon>
        <taxon>Actinomycetes</taxon>
        <taxon>Mycobacteriales</taxon>
        <taxon>Nocardiaceae</taxon>
        <taxon>Nocardia</taxon>
    </lineage>
</organism>
<evidence type="ECO:0000256" key="2">
    <source>
        <dbReference type="ARBA" id="ARBA00006411"/>
    </source>
</evidence>
<evidence type="ECO:0000256" key="3">
    <source>
        <dbReference type="ARBA" id="ARBA00022490"/>
    </source>
</evidence>
<name>A0ABS6AUL3_9NOCA</name>
<keyword evidence="6" id="KW-1185">Reference proteome</keyword>
<dbReference type="RefSeq" id="WP_215915716.1">
    <property type="nucleotide sequence ID" value="NZ_JAHKNI010000001.1"/>
</dbReference>
<sequence>MPPSIRFTGLEFEILWAAYDRDRLPYPLQYRTHIEDFDTLKRAREAAVDSVLQKYEPELERALHILVNPEARVEAKGFGGPGMSQIYRFHGAVQGNAAAVMVQLPGPAPDCGGEVVIKYCSAAQLGDYAVESLPKRKPGRRAPLEIRRDALEADRRNPIRHSPSLTAQLDEVFTRPRQAYGEIMIFPGPALDARRSPGRSFWWMDYEDGRYYVKTTNPIIAKPIDPKALAAEVNRLTKITAQYFREDAEHDEYLRTRHP</sequence>
<dbReference type="Proteomes" id="UP000733379">
    <property type="component" value="Unassembled WGS sequence"/>
</dbReference>
<reference evidence="5 6" key="1">
    <citation type="submission" date="2021-06" db="EMBL/GenBank/DDBJ databases">
        <title>Actinomycetes sequencing.</title>
        <authorList>
            <person name="Shan Q."/>
        </authorList>
    </citation>
    <scope>NUCLEOTIDE SEQUENCE [LARGE SCALE GENOMIC DNA]</scope>
    <source>
        <strain evidence="5 6">NEAU-G5</strain>
    </source>
</reference>
<dbReference type="InterPro" id="IPR025734">
    <property type="entry name" value="EspG"/>
</dbReference>
<comment type="caution">
    <text evidence="5">The sequence shown here is derived from an EMBL/GenBank/DDBJ whole genome shotgun (WGS) entry which is preliminary data.</text>
</comment>
<proteinExistence type="inferred from homology"/>
<evidence type="ECO:0000256" key="1">
    <source>
        <dbReference type="ARBA" id="ARBA00004496"/>
    </source>
</evidence>
<protein>
    <submittedName>
        <fullName evidence="5">ESX secretion-associated protein EspG</fullName>
    </submittedName>
</protein>
<keyword evidence="3" id="KW-0963">Cytoplasm</keyword>
<evidence type="ECO:0000256" key="4">
    <source>
        <dbReference type="ARBA" id="ARBA00023186"/>
    </source>
</evidence>
<comment type="subcellular location">
    <subcellularLocation>
        <location evidence="1">Cytoplasm</location>
    </subcellularLocation>
</comment>
<dbReference type="EMBL" id="JAHKNI010000001">
    <property type="protein sequence ID" value="MBU3060941.1"/>
    <property type="molecule type" value="Genomic_DNA"/>
</dbReference>
<comment type="similarity">
    <text evidence="2">Belongs to the EspG family.</text>
</comment>
<keyword evidence="4" id="KW-0143">Chaperone</keyword>
<evidence type="ECO:0000313" key="5">
    <source>
        <dbReference type="EMBL" id="MBU3060941.1"/>
    </source>
</evidence>